<sequence>MLPAALLVLALALKAPTFLRAWQDSDVRATTLLLLLAAARALYAAVIAALWATFLLADVPDERVYDLDTYYATEPWMREHILLYLTAHTVSALVAAYLIWTWISQVRGAWLRTGLVFLQAGYAFGLVFDVAKYVAVGARWTGNDLDWLSTRLAPPFAILDASLVAVGFILPQAGPRLQKWARDRAGFRRLRFLERALREVGPSTARARVGVLAPLDLRLLQRRQRIHDGLLRLAPVLDAGLWQRAHDAALAAGHPEPTARGIAGAITMDAALTAWRTSRRQAVTTGAGALPRLGSEEGDIEAVSRVLPRPRSLDPIRERVAPQETRAHV</sequence>
<feature type="transmembrane region" description="Helical" evidence="1">
    <location>
        <begin position="109"/>
        <end position="131"/>
    </location>
</feature>
<dbReference type="Pfam" id="PF20182">
    <property type="entry name" value="DUF6545"/>
    <property type="match status" value="1"/>
</dbReference>
<proteinExistence type="predicted"/>
<comment type="caution">
    <text evidence="3">The sequence shown here is derived from an EMBL/GenBank/DDBJ whole genome shotgun (WGS) entry which is preliminary data.</text>
</comment>
<evidence type="ECO:0000313" key="3">
    <source>
        <dbReference type="EMBL" id="TGN79904.1"/>
    </source>
</evidence>
<name>A0A4Z1DDD6_9ACTN</name>
<dbReference type="InterPro" id="IPR046675">
    <property type="entry name" value="DUF6545"/>
</dbReference>
<dbReference type="EMBL" id="SRRT01000002">
    <property type="protein sequence ID" value="TGN79904.1"/>
    <property type="molecule type" value="Genomic_DNA"/>
</dbReference>
<feature type="transmembrane region" description="Helical" evidence="1">
    <location>
        <begin position="152"/>
        <end position="170"/>
    </location>
</feature>
<accession>A0A4Z1DDD6</accession>
<evidence type="ECO:0000313" key="4">
    <source>
        <dbReference type="Proteomes" id="UP000298159"/>
    </source>
</evidence>
<keyword evidence="1" id="KW-0472">Membrane</keyword>
<dbReference type="Proteomes" id="UP000298159">
    <property type="component" value="Unassembled WGS sequence"/>
</dbReference>
<evidence type="ECO:0000256" key="1">
    <source>
        <dbReference type="SAM" id="Phobius"/>
    </source>
</evidence>
<gene>
    <name evidence="3" type="ORF">E5083_05320</name>
</gene>
<dbReference type="AlphaFoldDB" id="A0A4Z1DDD6"/>
<feature type="transmembrane region" description="Helical" evidence="1">
    <location>
        <begin position="81"/>
        <end position="103"/>
    </location>
</feature>
<protein>
    <recommendedName>
        <fullName evidence="2">DUF6545 domain-containing protein</fullName>
    </recommendedName>
</protein>
<keyword evidence="1" id="KW-1133">Transmembrane helix</keyword>
<feature type="transmembrane region" description="Helical" evidence="1">
    <location>
        <begin position="31"/>
        <end position="57"/>
    </location>
</feature>
<feature type="domain" description="DUF6545" evidence="2">
    <location>
        <begin position="179"/>
        <end position="287"/>
    </location>
</feature>
<keyword evidence="1" id="KW-0812">Transmembrane</keyword>
<evidence type="ECO:0000259" key="2">
    <source>
        <dbReference type="Pfam" id="PF20182"/>
    </source>
</evidence>
<keyword evidence="4" id="KW-1185">Reference proteome</keyword>
<organism evidence="3 4">
    <name type="scientific">Streptomyces bauhiniae</name>
    <dbReference type="NCBI Taxonomy" id="2340725"/>
    <lineage>
        <taxon>Bacteria</taxon>
        <taxon>Bacillati</taxon>
        <taxon>Actinomycetota</taxon>
        <taxon>Actinomycetes</taxon>
        <taxon>Kitasatosporales</taxon>
        <taxon>Streptomycetaceae</taxon>
        <taxon>Streptomyces</taxon>
    </lineage>
</organism>
<reference evidence="3 4" key="1">
    <citation type="submission" date="2019-04" db="EMBL/GenBank/DDBJ databases">
        <title>Streptomyces sp. nov. Bv016 isolated from bark of Buahinia variegata.</title>
        <authorList>
            <person name="Kanchanasin P."/>
            <person name="Tanasupawat S."/>
            <person name="Yuki M."/>
            <person name="Kudo T."/>
        </authorList>
    </citation>
    <scope>NUCLEOTIDE SEQUENCE [LARGE SCALE GENOMIC DNA]</scope>
    <source>
        <strain evidence="3 4">Bv016</strain>
    </source>
</reference>